<dbReference type="InterPro" id="IPR011831">
    <property type="entry name" value="ADP-Glc_PPase"/>
</dbReference>
<proteinExistence type="inferred from homology"/>
<dbReference type="Proteomes" id="UP000823613">
    <property type="component" value="Unassembled WGS sequence"/>
</dbReference>
<organism evidence="3 4">
    <name type="scientific">Candidatus Onthovivens merdipullorum</name>
    <dbReference type="NCBI Taxonomy" id="2840889"/>
    <lineage>
        <taxon>Bacteria</taxon>
        <taxon>Bacillati</taxon>
        <taxon>Bacillota</taxon>
        <taxon>Bacilli</taxon>
        <taxon>Bacillales</taxon>
        <taxon>Candidatus Onthovivens</taxon>
    </lineage>
</organism>
<reference evidence="3" key="1">
    <citation type="submission" date="2020-10" db="EMBL/GenBank/DDBJ databases">
        <authorList>
            <person name="Gilroy R."/>
        </authorList>
    </citation>
    <scope>NUCLEOTIDE SEQUENCE</scope>
    <source>
        <strain evidence="3">11159</strain>
    </source>
</reference>
<evidence type="ECO:0000313" key="4">
    <source>
        <dbReference type="Proteomes" id="UP000823613"/>
    </source>
</evidence>
<dbReference type="EMBL" id="JADIMY010000099">
    <property type="protein sequence ID" value="MBO8427893.1"/>
    <property type="molecule type" value="Genomic_DNA"/>
</dbReference>
<feature type="domain" description="Glucose-1-phosphate adenylyltransferase/Bifunctional protein GlmU-like C-terminal hexapeptide" evidence="2">
    <location>
        <begin position="173"/>
        <end position="238"/>
    </location>
</feature>
<evidence type="ECO:0000313" key="3">
    <source>
        <dbReference type="EMBL" id="MBO8427893.1"/>
    </source>
</evidence>
<dbReference type="Gene3D" id="2.160.10.10">
    <property type="entry name" value="Hexapeptide repeat proteins"/>
    <property type="match status" value="1"/>
</dbReference>
<protein>
    <recommendedName>
        <fullName evidence="2">Glucose-1-phosphate adenylyltransferase/Bifunctional protein GlmU-like C-terminal hexapeptide domain-containing protein</fullName>
    </recommendedName>
</protein>
<name>A0A9D9DI04_9BACL</name>
<accession>A0A9D9DI04</accession>
<comment type="similarity">
    <text evidence="1">Belongs to the bacterial/plant glucose-1-phosphate adenylyltransferase family.</text>
</comment>
<dbReference type="Gene3D" id="3.90.550.10">
    <property type="entry name" value="Spore Coat Polysaccharide Biosynthesis Protein SpsA, Chain A"/>
    <property type="match status" value="1"/>
</dbReference>
<dbReference type="CDD" id="cd04651">
    <property type="entry name" value="LbH_G1P_AT_C"/>
    <property type="match status" value="1"/>
</dbReference>
<dbReference type="InterPro" id="IPR029044">
    <property type="entry name" value="Nucleotide-diphossugar_trans"/>
</dbReference>
<feature type="non-terminal residue" evidence="3">
    <location>
        <position position="1"/>
    </location>
</feature>
<dbReference type="GO" id="GO:0005978">
    <property type="term" value="P:glycogen biosynthetic process"/>
    <property type="evidence" value="ECO:0007669"/>
    <property type="project" value="InterPro"/>
</dbReference>
<dbReference type="PANTHER" id="PTHR43523">
    <property type="entry name" value="GLUCOSE-1-PHOSPHATE ADENYLYLTRANSFERASE-RELATED"/>
    <property type="match status" value="1"/>
</dbReference>
<dbReference type="Pfam" id="PF24894">
    <property type="entry name" value="Hexapep_GlmU"/>
    <property type="match status" value="1"/>
</dbReference>
<sequence>KYIVIVPVQFVTKIDFSKALKEHINSNKVCSVIYHETHHAKERYFNCDALTVDALGNVQKFETNTGEKDDAYISLETYIFNSDFLREMLKKIPDISSLFTLKDIVHFIVNFQEKVHAIRHDGYCRYFASLLDYMKFSFELLDTTKFSSSLFSDDWKYYTTTHNSTPVLYGINADVNDSLLANGCRIDGKVEHSILARNVIVEEGAFVKDSIIFTDTVIKKGCTIKNAIIDKHCLIQNKELLEGEKDNPIYVPQGAKI</sequence>
<comment type="caution">
    <text evidence="3">The sequence shown here is derived from an EMBL/GenBank/DDBJ whole genome shotgun (WGS) entry which is preliminary data.</text>
</comment>
<dbReference type="GO" id="GO:0008878">
    <property type="term" value="F:glucose-1-phosphate adenylyltransferase activity"/>
    <property type="evidence" value="ECO:0007669"/>
    <property type="project" value="InterPro"/>
</dbReference>
<dbReference type="PANTHER" id="PTHR43523:SF6">
    <property type="entry name" value="GLYCOGEN BIOSYNTHESIS PROTEIN GLGD"/>
    <property type="match status" value="1"/>
</dbReference>
<reference evidence="3" key="2">
    <citation type="journal article" date="2021" name="PeerJ">
        <title>Extensive microbial diversity within the chicken gut microbiome revealed by metagenomics and culture.</title>
        <authorList>
            <person name="Gilroy R."/>
            <person name="Ravi A."/>
            <person name="Getino M."/>
            <person name="Pursley I."/>
            <person name="Horton D.L."/>
            <person name="Alikhan N.F."/>
            <person name="Baker D."/>
            <person name="Gharbi K."/>
            <person name="Hall N."/>
            <person name="Watson M."/>
            <person name="Adriaenssens E.M."/>
            <person name="Foster-Nyarko E."/>
            <person name="Jarju S."/>
            <person name="Secka A."/>
            <person name="Antonio M."/>
            <person name="Oren A."/>
            <person name="Chaudhuri R.R."/>
            <person name="La Ragione R."/>
            <person name="Hildebrand F."/>
            <person name="Pallen M.J."/>
        </authorList>
    </citation>
    <scope>NUCLEOTIDE SEQUENCE</scope>
    <source>
        <strain evidence="3">11159</strain>
    </source>
</reference>
<evidence type="ECO:0000259" key="2">
    <source>
        <dbReference type="Pfam" id="PF24894"/>
    </source>
</evidence>
<evidence type="ECO:0000256" key="1">
    <source>
        <dbReference type="ARBA" id="ARBA00010443"/>
    </source>
</evidence>
<dbReference type="AlphaFoldDB" id="A0A9D9DI04"/>
<dbReference type="InterPro" id="IPR056818">
    <property type="entry name" value="GlmU/GlgC-like_hexapep"/>
</dbReference>
<gene>
    <name evidence="3" type="ORF">IAC58_05070</name>
</gene>
<dbReference type="SUPFAM" id="SSF53448">
    <property type="entry name" value="Nucleotide-diphospho-sugar transferases"/>
    <property type="match status" value="1"/>
</dbReference>